<dbReference type="GeneID" id="20318965"/>
<dbReference type="EMBL" id="KL596700">
    <property type="protein sequence ID" value="KER28404.1"/>
    <property type="molecule type" value="Genomic_DNA"/>
</dbReference>
<dbReference type="Pfam" id="PF00538">
    <property type="entry name" value="Linker_histone"/>
    <property type="match status" value="1"/>
</dbReference>
<sequence length="80" mass="8678">MSAKPQTTTSNPPVIDMETAFINSSKDREGTLPPNTKPFLSANYGFHVDRTDSHTCRGIVHAAEKGVLVRGLYKSSTPSD</sequence>
<accession>A0A075AG54</accession>
<reference evidence="1 2" key="1">
    <citation type="submission" date="2013-11" db="EMBL/GenBank/DDBJ databases">
        <title>Opisthorchis viverrini - life in the bile duct.</title>
        <authorList>
            <person name="Young N.D."/>
            <person name="Nagarajan N."/>
            <person name="Lin S.J."/>
            <person name="Korhonen P.K."/>
            <person name="Jex A.R."/>
            <person name="Hall R.S."/>
            <person name="Safavi-Hemami H."/>
            <person name="Kaewkong W."/>
            <person name="Bertrand D."/>
            <person name="Gao S."/>
            <person name="Seet Q."/>
            <person name="Wongkham S."/>
            <person name="Teh B.T."/>
            <person name="Wongkham C."/>
            <person name="Intapan P.M."/>
            <person name="Maleewong W."/>
            <person name="Yang X."/>
            <person name="Hu M."/>
            <person name="Wang Z."/>
            <person name="Hofmann A."/>
            <person name="Sternberg P.W."/>
            <person name="Tan P."/>
            <person name="Wang J."/>
            <person name="Gasser R.B."/>
        </authorList>
    </citation>
    <scope>NUCLEOTIDE SEQUENCE [LARGE SCALE GENOMIC DNA]</scope>
</reference>
<protein>
    <submittedName>
        <fullName evidence="1">Uncharacterized protein</fullName>
    </submittedName>
</protein>
<dbReference type="Gene3D" id="1.10.10.10">
    <property type="entry name" value="Winged helix-like DNA-binding domain superfamily/Winged helix DNA-binding domain"/>
    <property type="match status" value="1"/>
</dbReference>
<dbReference type="GO" id="GO:0006334">
    <property type="term" value="P:nucleosome assembly"/>
    <property type="evidence" value="ECO:0007669"/>
    <property type="project" value="InterPro"/>
</dbReference>
<dbReference type="InterPro" id="IPR005818">
    <property type="entry name" value="Histone_H1/H5_H15"/>
</dbReference>
<keyword evidence="2" id="KW-1185">Reference proteome</keyword>
<gene>
    <name evidence="1" type="ORF">T265_04783</name>
</gene>
<dbReference type="GO" id="GO:0000786">
    <property type="term" value="C:nucleosome"/>
    <property type="evidence" value="ECO:0007669"/>
    <property type="project" value="InterPro"/>
</dbReference>
<evidence type="ECO:0000313" key="2">
    <source>
        <dbReference type="Proteomes" id="UP000054324"/>
    </source>
</evidence>
<dbReference type="KEGG" id="ovi:T265_04783"/>
<dbReference type="Proteomes" id="UP000054324">
    <property type="component" value="Unassembled WGS sequence"/>
</dbReference>
<dbReference type="InterPro" id="IPR036388">
    <property type="entry name" value="WH-like_DNA-bd_sf"/>
</dbReference>
<organism evidence="1 2">
    <name type="scientific">Opisthorchis viverrini</name>
    <name type="common">Southeast Asian liver fluke</name>
    <dbReference type="NCBI Taxonomy" id="6198"/>
    <lineage>
        <taxon>Eukaryota</taxon>
        <taxon>Metazoa</taxon>
        <taxon>Spiralia</taxon>
        <taxon>Lophotrochozoa</taxon>
        <taxon>Platyhelminthes</taxon>
        <taxon>Trematoda</taxon>
        <taxon>Digenea</taxon>
        <taxon>Opisthorchiida</taxon>
        <taxon>Opisthorchiata</taxon>
        <taxon>Opisthorchiidae</taxon>
        <taxon>Opisthorchis</taxon>
    </lineage>
</organism>
<dbReference type="RefSeq" id="XP_009167872.1">
    <property type="nucleotide sequence ID" value="XM_009169608.1"/>
</dbReference>
<dbReference type="GO" id="GO:0003677">
    <property type="term" value="F:DNA binding"/>
    <property type="evidence" value="ECO:0007669"/>
    <property type="project" value="InterPro"/>
</dbReference>
<dbReference type="AlphaFoldDB" id="A0A075AG54"/>
<dbReference type="CTD" id="20318965"/>
<proteinExistence type="predicted"/>
<evidence type="ECO:0000313" key="1">
    <source>
        <dbReference type="EMBL" id="KER28404.1"/>
    </source>
</evidence>
<name>A0A075AG54_OPIVI</name>
<dbReference type="STRING" id="6198.A0A075AG54"/>